<dbReference type="InterPro" id="IPR000751">
    <property type="entry name" value="MPI_Phosphatase"/>
</dbReference>
<dbReference type="EMBL" id="ML220139">
    <property type="protein sequence ID" value="TGZ78628.1"/>
    <property type="molecule type" value="Genomic_DNA"/>
</dbReference>
<protein>
    <recommendedName>
        <fullName evidence="9 10">M-phase inducer phosphatase</fullName>
        <ecNumber evidence="2 10">3.1.3.48</ecNumber>
    </recommendedName>
</protein>
<comment type="catalytic activity">
    <reaction evidence="8 10">
        <text>O-phospho-L-tyrosyl-[protein] + H2O = L-tyrosyl-[protein] + phosphate</text>
        <dbReference type="Rhea" id="RHEA:10684"/>
        <dbReference type="Rhea" id="RHEA-COMP:10136"/>
        <dbReference type="Rhea" id="RHEA-COMP:20101"/>
        <dbReference type="ChEBI" id="CHEBI:15377"/>
        <dbReference type="ChEBI" id="CHEBI:43474"/>
        <dbReference type="ChEBI" id="CHEBI:46858"/>
        <dbReference type="ChEBI" id="CHEBI:61978"/>
        <dbReference type="EC" id="3.1.3.48"/>
    </reaction>
</comment>
<feature type="region of interest" description="Disordered" evidence="11">
    <location>
        <begin position="42"/>
        <end position="86"/>
    </location>
</feature>
<feature type="region of interest" description="Disordered" evidence="11">
    <location>
        <begin position="448"/>
        <end position="487"/>
    </location>
</feature>
<dbReference type="Proteomes" id="UP000298138">
    <property type="component" value="Unassembled WGS sequence"/>
</dbReference>
<feature type="compositionally biased region" description="Basic and acidic residues" evidence="11">
    <location>
        <begin position="1"/>
        <end position="23"/>
    </location>
</feature>
<dbReference type="PANTHER" id="PTHR10828">
    <property type="entry name" value="M-PHASE INDUCER PHOSPHATASE DUAL SPECIFICITY PHOSPHATASE CDC25"/>
    <property type="match status" value="1"/>
</dbReference>
<dbReference type="GO" id="GO:0005737">
    <property type="term" value="C:cytoplasm"/>
    <property type="evidence" value="ECO:0007669"/>
    <property type="project" value="TreeGrafter"/>
</dbReference>
<evidence type="ECO:0000256" key="8">
    <source>
        <dbReference type="ARBA" id="ARBA00051722"/>
    </source>
</evidence>
<evidence type="ECO:0000256" key="6">
    <source>
        <dbReference type="ARBA" id="ARBA00022912"/>
    </source>
</evidence>
<evidence type="ECO:0000256" key="1">
    <source>
        <dbReference type="ARBA" id="ARBA00011065"/>
    </source>
</evidence>
<feature type="region of interest" description="Disordered" evidence="11">
    <location>
        <begin position="216"/>
        <end position="236"/>
    </location>
</feature>
<dbReference type="SMART" id="SM00450">
    <property type="entry name" value="RHOD"/>
    <property type="match status" value="1"/>
</dbReference>
<dbReference type="InterPro" id="IPR036873">
    <property type="entry name" value="Rhodanese-like_dom_sf"/>
</dbReference>
<accession>A0A4S2MSB2</accession>
<evidence type="ECO:0000313" key="14">
    <source>
        <dbReference type="Proteomes" id="UP000298138"/>
    </source>
</evidence>
<evidence type="ECO:0000256" key="10">
    <source>
        <dbReference type="RuleBase" id="RU368028"/>
    </source>
</evidence>
<reference evidence="13 14" key="1">
    <citation type="submission" date="2019-04" db="EMBL/GenBank/DDBJ databases">
        <title>Comparative genomics and transcriptomics to analyze fruiting body development in filamentous ascomycetes.</title>
        <authorList>
            <consortium name="DOE Joint Genome Institute"/>
            <person name="Lutkenhaus R."/>
            <person name="Traeger S."/>
            <person name="Breuer J."/>
            <person name="Kuo A."/>
            <person name="Lipzen A."/>
            <person name="Pangilinan J."/>
            <person name="Dilworth D."/>
            <person name="Sandor L."/>
            <person name="Poggeler S."/>
            <person name="Barry K."/>
            <person name="Grigoriev I.V."/>
            <person name="Nowrousian M."/>
        </authorList>
    </citation>
    <scope>NUCLEOTIDE SEQUENCE [LARGE SCALE GENOMIC DNA]</scope>
    <source>
        <strain evidence="13 14">CBS 389.68</strain>
    </source>
</reference>
<dbReference type="EC" id="3.1.3.48" evidence="2 10"/>
<dbReference type="OrthoDB" id="26523at2759"/>
<gene>
    <name evidence="13" type="ORF">EX30DRAFT_309749</name>
</gene>
<feature type="region of interest" description="Disordered" evidence="11">
    <location>
        <begin position="1"/>
        <end position="29"/>
    </location>
</feature>
<dbReference type="GO" id="GO:0010971">
    <property type="term" value="P:positive regulation of G2/M transition of mitotic cell cycle"/>
    <property type="evidence" value="ECO:0007669"/>
    <property type="project" value="TreeGrafter"/>
</dbReference>
<dbReference type="InterPro" id="IPR001763">
    <property type="entry name" value="Rhodanese-like_dom"/>
</dbReference>
<dbReference type="FunFam" id="3.40.250.10:FF:000021">
    <property type="entry name" value="M-phase inducer phosphatase cdc-25.2"/>
    <property type="match status" value="1"/>
</dbReference>
<dbReference type="InParanoid" id="A0A4S2MSB2"/>
<keyword evidence="6 10" id="KW-0904">Protein phosphatase</keyword>
<dbReference type="Gene3D" id="3.40.250.10">
    <property type="entry name" value="Rhodanese-like domain"/>
    <property type="match status" value="1"/>
</dbReference>
<evidence type="ECO:0000256" key="4">
    <source>
        <dbReference type="ARBA" id="ARBA00022776"/>
    </source>
</evidence>
<keyword evidence="3 10" id="KW-0132">Cell division</keyword>
<dbReference type="SUPFAM" id="SSF52821">
    <property type="entry name" value="Rhodanese/Cell cycle control phosphatase"/>
    <property type="match status" value="1"/>
</dbReference>
<feature type="domain" description="Rhodanese" evidence="12">
    <location>
        <begin position="304"/>
        <end position="408"/>
    </location>
</feature>
<organism evidence="13 14">
    <name type="scientific">Ascodesmis nigricans</name>
    <dbReference type="NCBI Taxonomy" id="341454"/>
    <lineage>
        <taxon>Eukaryota</taxon>
        <taxon>Fungi</taxon>
        <taxon>Dikarya</taxon>
        <taxon>Ascomycota</taxon>
        <taxon>Pezizomycotina</taxon>
        <taxon>Pezizomycetes</taxon>
        <taxon>Pezizales</taxon>
        <taxon>Ascodesmidaceae</taxon>
        <taxon>Ascodesmis</taxon>
    </lineage>
</organism>
<keyword evidence="4 10" id="KW-0498">Mitosis</keyword>
<evidence type="ECO:0000256" key="5">
    <source>
        <dbReference type="ARBA" id="ARBA00022801"/>
    </source>
</evidence>
<dbReference type="GO" id="GO:0000086">
    <property type="term" value="P:G2/M transition of mitotic cell cycle"/>
    <property type="evidence" value="ECO:0007669"/>
    <property type="project" value="TreeGrafter"/>
</dbReference>
<keyword evidence="7 10" id="KW-0131">Cell cycle</keyword>
<dbReference type="AlphaFoldDB" id="A0A4S2MSB2"/>
<evidence type="ECO:0000259" key="12">
    <source>
        <dbReference type="PROSITE" id="PS50206"/>
    </source>
</evidence>
<keyword evidence="14" id="KW-1185">Reference proteome</keyword>
<feature type="compositionally biased region" description="Basic and acidic residues" evidence="11">
    <location>
        <begin position="120"/>
        <end position="131"/>
    </location>
</feature>
<sequence length="487" mass="55089">MFGPKLERRDTSSRSFFEMDSRMESSPTTSLVADLSQNFHIDKTPQIPTPRRSLFSGLQFGKGSNGHDVTTPPIPASSPGNESMDMSPLPHKVPYTRQMLKSPCADMNLCSSPPAPSPSADREPKTMDPPRRPLIADFNRKRAGGITRPGLTRNHRLSSGGISFKSQSSQPSFVRSSTVPQINLEELFSDASPERMKKQSLPDILAPPPPKFNMPMGLTGSPVPPMRSRSQRPKGKIRRTISMFEHAEDVMEAEKEDAPRSINPDMVDPAENYFLPSFAVKDDPLRRIERKTLCDVLDGKYKEHYDELIIVDCRFEYEYEGGHIAGAININTIDTLEEHFLSTPPDKRNLVIFHCEYSAHRAPRMALHLRKRDRHINMSNYPNLHYPNVYILQGGYSSFWRENKTRCDPQAYVEMDHADHKRTCEREMSRFRRNTKFGRAQTFTYGFGGGNDLESSPSATLAKRPPREEGGDTPLGARGSQRRMASY</sequence>
<evidence type="ECO:0000256" key="3">
    <source>
        <dbReference type="ARBA" id="ARBA00022618"/>
    </source>
</evidence>
<comment type="similarity">
    <text evidence="1 10">Belongs to the MPI phosphatase family.</text>
</comment>
<evidence type="ECO:0000256" key="7">
    <source>
        <dbReference type="ARBA" id="ARBA00023306"/>
    </source>
</evidence>
<dbReference type="PRINTS" id="PR00716">
    <property type="entry name" value="MPIPHPHTASE"/>
</dbReference>
<evidence type="ECO:0000313" key="13">
    <source>
        <dbReference type="EMBL" id="TGZ78628.1"/>
    </source>
</evidence>
<proteinExistence type="inferred from homology"/>
<dbReference type="GO" id="GO:0110032">
    <property type="term" value="P:positive regulation of G2/MI transition of meiotic cell cycle"/>
    <property type="evidence" value="ECO:0007669"/>
    <property type="project" value="TreeGrafter"/>
</dbReference>
<keyword evidence="5 10" id="KW-0378">Hydrolase</keyword>
<dbReference type="Pfam" id="PF00581">
    <property type="entry name" value="Rhodanese"/>
    <property type="match status" value="1"/>
</dbReference>
<dbReference type="GO" id="GO:0051301">
    <property type="term" value="P:cell division"/>
    <property type="evidence" value="ECO:0007669"/>
    <property type="project" value="UniProtKB-UniRule"/>
</dbReference>
<comment type="function">
    <text evidence="10">Tyrosine protein phosphatase which functions as a dosage-dependent inducer of mitotic progression.</text>
</comment>
<dbReference type="PROSITE" id="PS50206">
    <property type="entry name" value="RHODANESE_3"/>
    <property type="match status" value="1"/>
</dbReference>
<dbReference type="CDD" id="cd01530">
    <property type="entry name" value="Cdc25"/>
    <property type="match status" value="1"/>
</dbReference>
<name>A0A4S2MSB2_9PEZI</name>
<evidence type="ECO:0000256" key="9">
    <source>
        <dbReference type="ARBA" id="ARBA00067190"/>
    </source>
</evidence>
<evidence type="ECO:0000256" key="2">
    <source>
        <dbReference type="ARBA" id="ARBA00013064"/>
    </source>
</evidence>
<evidence type="ECO:0000256" key="11">
    <source>
        <dbReference type="SAM" id="MobiDB-lite"/>
    </source>
</evidence>
<dbReference type="GO" id="GO:0004725">
    <property type="term" value="F:protein tyrosine phosphatase activity"/>
    <property type="evidence" value="ECO:0007669"/>
    <property type="project" value="UniProtKB-UniRule"/>
</dbReference>
<feature type="region of interest" description="Disordered" evidence="11">
    <location>
        <begin position="111"/>
        <end position="133"/>
    </location>
</feature>
<dbReference type="GO" id="GO:0005634">
    <property type="term" value="C:nucleus"/>
    <property type="evidence" value="ECO:0007669"/>
    <property type="project" value="TreeGrafter"/>
</dbReference>
<dbReference type="STRING" id="341454.A0A4S2MSB2"/>
<dbReference type="PANTHER" id="PTHR10828:SF17">
    <property type="entry name" value="PROTEIN-TYROSINE-PHOSPHATASE"/>
    <property type="match status" value="1"/>
</dbReference>